<proteinExistence type="inferred from homology"/>
<dbReference type="FunFam" id="3.40.640.10:FF:000046">
    <property type="entry name" value="Cystathionine gamma-lyase"/>
    <property type="match status" value="1"/>
</dbReference>
<dbReference type="KEGG" id="teq:TEQUI_1358"/>
<dbReference type="SUPFAM" id="SSF53383">
    <property type="entry name" value="PLP-dependent transferases"/>
    <property type="match status" value="1"/>
</dbReference>
<evidence type="ECO:0000256" key="4">
    <source>
        <dbReference type="ARBA" id="ARBA00022898"/>
    </source>
</evidence>
<keyword evidence="4 5" id="KW-0663">Pyridoxal phosphate</keyword>
<dbReference type="Pfam" id="PF01053">
    <property type="entry name" value="Cys_Met_Meta_PP"/>
    <property type="match status" value="1"/>
</dbReference>
<dbReference type="EMBL" id="CP002456">
    <property type="protein sequence ID" value="ADU92273.1"/>
    <property type="molecule type" value="Genomic_DNA"/>
</dbReference>
<comment type="similarity">
    <text evidence="2 6">Belongs to the trans-sulfuration enzymes family.</text>
</comment>
<dbReference type="PIRSF" id="PIRSF001434">
    <property type="entry name" value="CGS"/>
    <property type="match status" value="1"/>
</dbReference>
<dbReference type="NCBIfam" id="NF004609">
    <property type="entry name" value="PRK05939.1"/>
    <property type="match status" value="1"/>
</dbReference>
<evidence type="ECO:0000256" key="2">
    <source>
        <dbReference type="ARBA" id="ARBA00009077"/>
    </source>
</evidence>
<dbReference type="EC" id="2.5.1.48" evidence="7"/>
<feature type="modified residue" description="N6-(pyridoxal phosphate)lysine" evidence="5">
    <location>
        <position position="205"/>
    </location>
</feature>
<dbReference type="Gene3D" id="3.40.640.10">
    <property type="entry name" value="Type I PLP-dependent aspartate aminotransferase-like (Major domain)"/>
    <property type="match status" value="1"/>
</dbReference>
<dbReference type="InterPro" id="IPR006235">
    <property type="entry name" value="OAc-hSer/O-AcSer_sulfhydrylase"/>
</dbReference>
<evidence type="ECO:0000256" key="1">
    <source>
        <dbReference type="ARBA" id="ARBA00001933"/>
    </source>
</evidence>
<dbReference type="GO" id="GO:0030170">
    <property type="term" value="F:pyridoxal phosphate binding"/>
    <property type="evidence" value="ECO:0007669"/>
    <property type="project" value="InterPro"/>
</dbReference>
<dbReference type="InterPro" id="IPR015424">
    <property type="entry name" value="PyrdxlP-dep_Trfase"/>
</dbReference>
<dbReference type="GO" id="GO:0004124">
    <property type="term" value="F:cysteine synthase activity"/>
    <property type="evidence" value="ECO:0007669"/>
    <property type="project" value="TreeGrafter"/>
</dbReference>
<evidence type="ECO:0000256" key="3">
    <source>
        <dbReference type="ARBA" id="ARBA00022679"/>
    </source>
</evidence>
<dbReference type="InterPro" id="IPR015422">
    <property type="entry name" value="PyrdxlP-dep_Trfase_small"/>
</dbReference>
<gene>
    <name evidence="7" type="ordered locus">TEQUI_1358</name>
</gene>
<organism evidence="7 8">
    <name type="scientific">Taylorella equigenitalis (strain MCE9)</name>
    <dbReference type="NCBI Taxonomy" id="937774"/>
    <lineage>
        <taxon>Bacteria</taxon>
        <taxon>Pseudomonadati</taxon>
        <taxon>Pseudomonadota</taxon>
        <taxon>Betaproteobacteria</taxon>
        <taxon>Burkholderiales</taxon>
        <taxon>Alcaligenaceae</taxon>
        <taxon>Taylorella</taxon>
    </lineage>
</organism>
<dbReference type="GO" id="GO:0005737">
    <property type="term" value="C:cytoplasm"/>
    <property type="evidence" value="ECO:0007669"/>
    <property type="project" value="TreeGrafter"/>
</dbReference>
<evidence type="ECO:0000256" key="5">
    <source>
        <dbReference type="PIRSR" id="PIRSR001434-2"/>
    </source>
</evidence>
<evidence type="ECO:0000313" key="8">
    <source>
        <dbReference type="Proteomes" id="UP000007472"/>
    </source>
</evidence>
<dbReference type="InterPro" id="IPR015421">
    <property type="entry name" value="PyrdxlP-dep_Trfase_major"/>
</dbReference>
<comment type="cofactor">
    <cofactor evidence="1 6">
        <name>pyridoxal 5'-phosphate</name>
        <dbReference type="ChEBI" id="CHEBI:597326"/>
    </cofactor>
</comment>
<dbReference type="GO" id="GO:0019346">
    <property type="term" value="P:transsulfuration"/>
    <property type="evidence" value="ECO:0007669"/>
    <property type="project" value="InterPro"/>
</dbReference>
<sequence>MSENSFTTEILHSDRKLKIETNPVQFPIHATLHYAFDKVEDLIATFQGKSGYAYTRQGTPTTTALETKINTMEGGVGTVCFSSGMAAIAGVFLTLLRAGDHFISSHFIFGNTNSFFSTLERLGIEITYVDTTNMEDVEAAIKPNTKLVFCESIANPMTQVSDLSSIGNLCDSKGLIFFLDNTMLTPIIFKGRDVRASLVMHSLSKSMGGHANALGGSVTDTGLFDWSRYPNIHERYRKGDSKKWAITQIKKKFLRDMGATMSADSAHKISVGLETLELRIKKTHENALGLARYLEESPYFKNVSYPGLESHPQHDQAITLTGGSGFGFLVSAELSEELDMFTVLNSFKTIILASHLGDNRTLCIPVAHTIFHEMSLETLNNMGISPNTLRFSVGIEALLDIIKDIEQAVVARKNPSPV</sequence>
<dbReference type="GO" id="GO:0006535">
    <property type="term" value="P:cysteine biosynthetic process from serine"/>
    <property type="evidence" value="ECO:0007669"/>
    <property type="project" value="TreeGrafter"/>
</dbReference>
<dbReference type="GO" id="GO:0003962">
    <property type="term" value="F:cystathionine gamma-synthase activity"/>
    <property type="evidence" value="ECO:0007669"/>
    <property type="project" value="UniProtKB-EC"/>
</dbReference>
<dbReference type="InterPro" id="IPR000277">
    <property type="entry name" value="Cys/Met-Metab_PyrdxlP-dep_enz"/>
</dbReference>
<dbReference type="Proteomes" id="UP000007472">
    <property type="component" value="Chromosome"/>
</dbReference>
<protein>
    <submittedName>
        <fullName evidence="7">O-acetylhomoserine sulfhydrylase</fullName>
        <ecNumber evidence="7">2.5.1.48</ecNumber>
        <ecNumber evidence="7">2.5.1.49</ecNumber>
    </submittedName>
</protein>
<dbReference type="Gene3D" id="3.90.1150.10">
    <property type="entry name" value="Aspartate Aminotransferase, domain 1"/>
    <property type="match status" value="1"/>
</dbReference>
<dbReference type="PANTHER" id="PTHR43797:SF2">
    <property type="entry name" value="HOMOCYSTEINE_CYSTEINE SYNTHASE"/>
    <property type="match status" value="1"/>
</dbReference>
<dbReference type="GO" id="GO:0071269">
    <property type="term" value="P:L-homocysteine biosynthetic process"/>
    <property type="evidence" value="ECO:0007669"/>
    <property type="project" value="TreeGrafter"/>
</dbReference>
<evidence type="ECO:0000256" key="6">
    <source>
        <dbReference type="RuleBase" id="RU362118"/>
    </source>
</evidence>
<accession>A0A654KII9</accession>
<dbReference type="PANTHER" id="PTHR43797">
    <property type="entry name" value="HOMOCYSTEINE/CYSTEINE SYNTHASE"/>
    <property type="match status" value="1"/>
</dbReference>
<name>A0A654KII9_TAYEM</name>
<evidence type="ECO:0000313" key="7">
    <source>
        <dbReference type="EMBL" id="ADU92273.1"/>
    </source>
</evidence>
<dbReference type="GO" id="GO:0003961">
    <property type="term" value="F:O-acetylhomoserine aminocarboxypropyltransferase activity"/>
    <property type="evidence" value="ECO:0007669"/>
    <property type="project" value="UniProtKB-EC"/>
</dbReference>
<dbReference type="EC" id="2.5.1.49" evidence="7"/>
<dbReference type="AlphaFoldDB" id="A0A654KII9"/>
<keyword evidence="3 7" id="KW-0808">Transferase</keyword>
<reference evidence="7 8" key="1">
    <citation type="journal article" date="2011" name="J. Bacteriol.">
        <title>Genome sequence of Taylorella equigenitalis MCE9, the causative agent of contagious equine metritis.</title>
        <authorList>
            <person name="Hebert L."/>
            <person name="Moumen B."/>
            <person name="Duquesne F."/>
            <person name="Breuil M.F."/>
            <person name="Laugier C."/>
            <person name="Batto J.M."/>
            <person name="Renault P."/>
            <person name="Petry S."/>
        </authorList>
    </citation>
    <scope>NUCLEOTIDE SEQUENCE [LARGE SCALE GENOMIC DNA]</scope>
    <source>
        <strain evidence="7 8">MCE9</strain>
    </source>
</reference>